<dbReference type="AlphaFoldDB" id="A0A3L6DMW3"/>
<sequence>MLALKRLSPTEMGLERLETSTNLSSGREKSGSRPLKRLLASDSSSSCDKVIDSGTVLENLLEVRCSLRRLHMGSNVPSGMAPDSRFHNS</sequence>
<proteinExistence type="predicted"/>
<name>A0A3L6DMW3_MAIZE</name>
<gene>
    <name evidence="2" type="ORF">Zm00014a_042588</name>
</gene>
<reference evidence="2" key="1">
    <citation type="journal article" date="2018" name="Nat. Genet.">
        <title>Extensive intraspecific gene order and gene structural variations between Mo17 and other maize genomes.</title>
        <authorList>
            <person name="Sun S."/>
            <person name="Zhou Y."/>
            <person name="Chen J."/>
            <person name="Shi J."/>
            <person name="Zhao H."/>
            <person name="Zhao H."/>
            <person name="Song W."/>
            <person name="Zhang M."/>
            <person name="Cui Y."/>
            <person name="Dong X."/>
            <person name="Liu H."/>
            <person name="Ma X."/>
            <person name="Jiao Y."/>
            <person name="Wang B."/>
            <person name="Wei X."/>
            <person name="Stein J.C."/>
            <person name="Glaubitz J.C."/>
            <person name="Lu F."/>
            <person name="Yu G."/>
            <person name="Liang C."/>
            <person name="Fengler K."/>
            <person name="Li B."/>
            <person name="Rafalski A."/>
            <person name="Schnable P.S."/>
            <person name="Ware D.H."/>
            <person name="Buckler E.S."/>
            <person name="Lai J."/>
        </authorList>
    </citation>
    <scope>NUCLEOTIDE SEQUENCE [LARGE SCALE GENOMIC DNA]</scope>
    <source>
        <tissue evidence="2">Seedling</tissue>
    </source>
</reference>
<evidence type="ECO:0000313" key="2">
    <source>
        <dbReference type="EMBL" id="PWZ09996.1"/>
    </source>
</evidence>
<dbReference type="Proteomes" id="UP000251960">
    <property type="component" value="Chromosome 8"/>
</dbReference>
<evidence type="ECO:0000256" key="1">
    <source>
        <dbReference type="SAM" id="MobiDB-lite"/>
    </source>
</evidence>
<protein>
    <submittedName>
        <fullName evidence="2">Uncharacterized protein</fullName>
    </submittedName>
</protein>
<accession>A0A3L6DMW3</accession>
<organism evidence="2">
    <name type="scientific">Zea mays</name>
    <name type="common">Maize</name>
    <dbReference type="NCBI Taxonomy" id="4577"/>
    <lineage>
        <taxon>Eukaryota</taxon>
        <taxon>Viridiplantae</taxon>
        <taxon>Streptophyta</taxon>
        <taxon>Embryophyta</taxon>
        <taxon>Tracheophyta</taxon>
        <taxon>Spermatophyta</taxon>
        <taxon>Magnoliopsida</taxon>
        <taxon>Liliopsida</taxon>
        <taxon>Poales</taxon>
        <taxon>Poaceae</taxon>
        <taxon>PACMAD clade</taxon>
        <taxon>Panicoideae</taxon>
        <taxon>Andropogonodae</taxon>
        <taxon>Andropogoneae</taxon>
        <taxon>Tripsacinae</taxon>
        <taxon>Zea</taxon>
    </lineage>
</organism>
<feature type="region of interest" description="Disordered" evidence="1">
    <location>
        <begin position="1"/>
        <end position="37"/>
    </location>
</feature>
<dbReference type="EMBL" id="NCVQ01000009">
    <property type="protein sequence ID" value="PWZ09996.1"/>
    <property type="molecule type" value="Genomic_DNA"/>
</dbReference>
<comment type="caution">
    <text evidence="2">The sequence shown here is derived from an EMBL/GenBank/DDBJ whole genome shotgun (WGS) entry which is preliminary data.</text>
</comment>